<evidence type="ECO:0000313" key="2">
    <source>
        <dbReference type="EMBL" id="KAK2194310.1"/>
    </source>
</evidence>
<reference evidence="2" key="1">
    <citation type="journal article" date="2023" name="Mol. Biol. Evol.">
        <title>Third-Generation Sequencing Reveals the Adaptive Role of the Epigenome in Three Deep-Sea Polychaetes.</title>
        <authorList>
            <person name="Perez M."/>
            <person name="Aroh O."/>
            <person name="Sun Y."/>
            <person name="Lan Y."/>
            <person name="Juniper S.K."/>
            <person name="Young C.R."/>
            <person name="Angers B."/>
            <person name="Qian P.Y."/>
        </authorList>
    </citation>
    <scope>NUCLEOTIDE SEQUENCE</scope>
    <source>
        <strain evidence="2">R07B-5</strain>
    </source>
</reference>
<name>A0AAD9PGP5_RIDPI</name>
<dbReference type="Proteomes" id="UP001209878">
    <property type="component" value="Unassembled WGS sequence"/>
</dbReference>
<keyword evidence="3" id="KW-1185">Reference proteome</keyword>
<feature type="coiled-coil region" evidence="1">
    <location>
        <begin position="52"/>
        <end position="247"/>
    </location>
</feature>
<sequence length="398" mass="45977">SCVCHLRICHVRTWHNVQLSDNIIHQYEIQGLQMAKEKQLYFDKLQTETLALHDEKQRTEELELMNDELEKEKLKMEELMGEMKTEYEKLKVELDETSQLMKTVEEDKKSLHQMTEGLQRNLESLEQEKKKTLAELQDRQNETAKLSQEKNSLSLATESLTENLRLIEEKTQKLLQEKAETETRMKENEERAEQLEEEKKAITDHALGLKESMKDLAAQKALTEAELKEEILARLEAERRLKDAEASLGRIEHGICSDNMDGKIAEEVKEEMMVDVKSLKHFFEKLAFEAKLDSDKPVMVKNTIHARKSMVRRAKTMKYEACMKNRRSKDTDSLPVSSRACLGIENTLPLSTVPDQSAYCDAIYRRFCLANISGCDTAQAFRHSSMDIATIPDETSLF</sequence>
<comment type="caution">
    <text evidence="2">The sequence shown here is derived from an EMBL/GenBank/DDBJ whole genome shotgun (WGS) entry which is preliminary data.</text>
</comment>
<keyword evidence="1" id="KW-0175">Coiled coil</keyword>
<dbReference type="PANTHER" id="PTHR14383:SF1">
    <property type="entry name" value="PLECKSTRIN HOMOLOGY DOMAIN-CONTAINING FAMILY D MEMBER 1"/>
    <property type="match status" value="1"/>
</dbReference>
<evidence type="ECO:0000256" key="1">
    <source>
        <dbReference type="SAM" id="Coils"/>
    </source>
</evidence>
<protein>
    <submittedName>
        <fullName evidence="2">Uncharacterized protein</fullName>
    </submittedName>
</protein>
<feature type="non-terminal residue" evidence="2">
    <location>
        <position position="1"/>
    </location>
</feature>
<proteinExistence type="predicted"/>
<gene>
    <name evidence="2" type="ORF">NP493_116g05072</name>
</gene>
<accession>A0AAD9PGP5</accession>
<evidence type="ECO:0000313" key="3">
    <source>
        <dbReference type="Proteomes" id="UP001209878"/>
    </source>
</evidence>
<dbReference type="AlphaFoldDB" id="A0AAD9PGP5"/>
<organism evidence="2 3">
    <name type="scientific">Ridgeia piscesae</name>
    <name type="common">Tubeworm</name>
    <dbReference type="NCBI Taxonomy" id="27915"/>
    <lineage>
        <taxon>Eukaryota</taxon>
        <taxon>Metazoa</taxon>
        <taxon>Spiralia</taxon>
        <taxon>Lophotrochozoa</taxon>
        <taxon>Annelida</taxon>
        <taxon>Polychaeta</taxon>
        <taxon>Sedentaria</taxon>
        <taxon>Canalipalpata</taxon>
        <taxon>Sabellida</taxon>
        <taxon>Siboglinidae</taxon>
        <taxon>Ridgeia</taxon>
    </lineage>
</organism>
<dbReference type="EMBL" id="JAODUO010000115">
    <property type="protein sequence ID" value="KAK2194310.1"/>
    <property type="molecule type" value="Genomic_DNA"/>
</dbReference>
<dbReference type="PANTHER" id="PTHR14383">
    <property type="entry name" value="SWAP-70 RECOMBINASE"/>
    <property type="match status" value="1"/>
</dbReference>